<gene>
    <name evidence="4" type="ORF">SAMN05421642_10181</name>
</gene>
<name>A0A239CLU1_9NOCA</name>
<sequence>MNGLRTTRTRIAFGVLAAAVSAALVSCTATESGSGEHAAGAIGPRTAVIENPDPEPIAEAPTPTLPATTRGFDGVDVTVTDTSRIVAADQYGTLATTVYALGLGDNLVGRDTSAEFPAVANVTDVTPGGHSLSAEGILALNPTVVLTDTSIGPRAVQDQLRAAGIPVVYFDPARTLDGVGPQIEAVASALGVPQQGTQLADRTASEIDSARQLAPSDGDPVKIAFLYMRGPAIKMLAGPGSGADSLVAALGAEDAGTVSGLTQQFVPITSEALIAAAPDVILMMTGGLESIGGVDGLEQVPGIAQTPAGQSERIVDMADGVVLSFGPNTGKVLDALAKAVYAPAS</sequence>
<evidence type="ECO:0000256" key="1">
    <source>
        <dbReference type="ARBA" id="ARBA00008814"/>
    </source>
</evidence>
<dbReference type="PROSITE" id="PS50983">
    <property type="entry name" value="FE_B12_PBP"/>
    <property type="match status" value="1"/>
</dbReference>
<feature type="chain" id="PRO_5039388644" evidence="2">
    <location>
        <begin position="23"/>
        <end position="345"/>
    </location>
</feature>
<dbReference type="PROSITE" id="PS51257">
    <property type="entry name" value="PROKAR_LIPOPROTEIN"/>
    <property type="match status" value="1"/>
</dbReference>
<dbReference type="PANTHER" id="PTHR30535">
    <property type="entry name" value="VITAMIN B12-BINDING PROTEIN"/>
    <property type="match status" value="1"/>
</dbReference>
<dbReference type="AlphaFoldDB" id="A0A239CLU1"/>
<evidence type="ECO:0000256" key="2">
    <source>
        <dbReference type="SAM" id="SignalP"/>
    </source>
</evidence>
<evidence type="ECO:0000259" key="3">
    <source>
        <dbReference type="PROSITE" id="PS50983"/>
    </source>
</evidence>
<reference evidence="5" key="1">
    <citation type="submission" date="2017-06" db="EMBL/GenBank/DDBJ databases">
        <authorList>
            <person name="Varghese N."/>
            <person name="Submissions S."/>
        </authorList>
    </citation>
    <scope>NUCLEOTIDE SEQUENCE [LARGE SCALE GENOMIC DNA]</scope>
    <source>
        <strain evidence="5">JCM 23211</strain>
    </source>
</reference>
<dbReference type="SUPFAM" id="SSF53807">
    <property type="entry name" value="Helical backbone' metal receptor"/>
    <property type="match status" value="1"/>
</dbReference>
<accession>A0A239CLU1</accession>
<evidence type="ECO:0000313" key="5">
    <source>
        <dbReference type="Proteomes" id="UP000198327"/>
    </source>
</evidence>
<dbReference type="InterPro" id="IPR002491">
    <property type="entry name" value="ABC_transptr_periplasmic_BD"/>
</dbReference>
<dbReference type="Proteomes" id="UP000198327">
    <property type="component" value="Unassembled WGS sequence"/>
</dbReference>
<comment type="similarity">
    <text evidence="1">Belongs to the bacterial solute-binding protein 8 family.</text>
</comment>
<dbReference type="PANTHER" id="PTHR30535:SF4">
    <property type="entry name" value="HEMIN-BINDING PERIPLASMIC PROTEIN HMUT"/>
    <property type="match status" value="1"/>
</dbReference>
<protein>
    <submittedName>
        <fullName evidence="4">Iron complex transport system substrate-binding protein</fullName>
    </submittedName>
</protein>
<feature type="domain" description="Fe/B12 periplasmic-binding" evidence="3">
    <location>
        <begin position="86"/>
        <end position="344"/>
    </location>
</feature>
<keyword evidence="2" id="KW-0732">Signal</keyword>
<feature type="signal peptide" evidence="2">
    <location>
        <begin position="1"/>
        <end position="22"/>
    </location>
</feature>
<dbReference type="Pfam" id="PF01497">
    <property type="entry name" value="Peripla_BP_2"/>
    <property type="match status" value="1"/>
</dbReference>
<dbReference type="EMBL" id="FZOW01000001">
    <property type="protein sequence ID" value="SNS20909.1"/>
    <property type="molecule type" value="Genomic_DNA"/>
</dbReference>
<evidence type="ECO:0000313" key="4">
    <source>
        <dbReference type="EMBL" id="SNS20909.1"/>
    </source>
</evidence>
<organism evidence="4 5">
    <name type="scientific">Rhodococcoides kyotonense</name>
    <dbReference type="NCBI Taxonomy" id="398843"/>
    <lineage>
        <taxon>Bacteria</taxon>
        <taxon>Bacillati</taxon>
        <taxon>Actinomycetota</taxon>
        <taxon>Actinomycetes</taxon>
        <taxon>Mycobacteriales</taxon>
        <taxon>Nocardiaceae</taxon>
        <taxon>Rhodococcoides</taxon>
    </lineage>
</organism>
<proteinExistence type="inferred from homology"/>
<keyword evidence="5" id="KW-1185">Reference proteome</keyword>
<dbReference type="STRING" id="398843.A3K89_02070"/>
<dbReference type="InterPro" id="IPR050902">
    <property type="entry name" value="ABC_Transporter_SBP"/>
</dbReference>
<dbReference type="Gene3D" id="3.40.50.1980">
    <property type="entry name" value="Nitrogenase molybdenum iron protein domain"/>
    <property type="match status" value="2"/>
</dbReference>